<gene>
    <name evidence="2" type="ordered locus">Mnod_6416</name>
</gene>
<evidence type="ECO:0000313" key="3">
    <source>
        <dbReference type="Proteomes" id="UP000008207"/>
    </source>
</evidence>
<dbReference type="Proteomes" id="UP000008207">
    <property type="component" value="Chromosome"/>
</dbReference>
<dbReference type="EMBL" id="CP001349">
    <property type="protein sequence ID" value="ACL61198.1"/>
    <property type="molecule type" value="Genomic_DNA"/>
</dbReference>
<protein>
    <submittedName>
        <fullName evidence="2">Uncharacterized protein</fullName>
    </submittedName>
</protein>
<dbReference type="KEGG" id="mno:Mnod_6416"/>
<feature type="region of interest" description="Disordered" evidence="1">
    <location>
        <begin position="87"/>
        <end position="107"/>
    </location>
</feature>
<dbReference type="AlphaFoldDB" id="B8IC16"/>
<name>B8IC16_METNO</name>
<keyword evidence="3" id="KW-1185">Reference proteome</keyword>
<evidence type="ECO:0000256" key="1">
    <source>
        <dbReference type="SAM" id="MobiDB-lite"/>
    </source>
</evidence>
<organism evidence="2 3">
    <name type="scientific">Methylobacterium nodulans (strain LMG 21967 / CNCM I-2342 / ORS 2060)</name>
    <dbReference type="NCBI Taxonomy" id="460265"/>
    <lineage>
        <taxon>Bacteria</taxon>
        <taxon>Pseudomonadati</taxon>
        <taxon>Pseudomonadota</taxon>
        <taxon>Alphaproteobacteria</taxon>
        <taxon>Hyphomicrobiales</taxon>
        <taxon>Methylobacteriaceae</taxon>
        <taxon>Methylobacterium</taxon>
    </lineage>
</organism>
<accession>B8IC16</accession>
<dbReference type="HOGENOM" id="CLU_2206942_0_0_5"/>
<proteinExistence type="predicted"/>
<evidence type="ECO:0000313" key="2">
    <source>
        <dbReference type="EMBL" id="ACL61198.1"/>
    </source>
</evidence>
<sequence length="107" mass="11698">MFSCEAIMDHYANLKVKDADIDNILDLYFADPSTTIHVIGDDLVIDVAEAIEASAYARLTLRDKGAPDSRKRHAVWAAVLLAKPYQVPPTAPHRSGRPTGSRAHSLS</sequence>
<reference evidence="2 3" key="1">
    <citation type="submission" date="2009-01" db="EMBL/GenBank/DDBJ databases">
        <title>Complete sequence of chromosome of Methylobacterium nodulans ORS 2060.</title>
        <authorList>
            <consortium name="US DOE Joint Genome Institute"/>
            <person name="Lucas S."/>
            <person name="Copeland A."/>
            <person name="Lapidus A."/>
            <person name="Glavina del Rio T."/>
            <person name="Dalin E."/>
            <person name="Tice H."/>
            <person name="Bruce D."/>
            <person name="Goodwin L."/>
            <person name="Pitluck S."/>
            <person name="Sims D."/>
            <person name="Brettin T."/>
            <person name="Detter J.C."/>
            <person name="Han C."/>
            <person name="Larimer F."/>
            <person name="Land M."/>
            <person name="Hauser L."/>
            <person name="Kyrpides N."/>
            <person name="Ivanova N."/>
            <person name="Marx C.J."/>
            <person name="Richardson P."/>
        </authorList>
    </citation>
    <scope>NUCLEOTIDE SEQUENCE [LARGE SCALE GENOMIC DNA]</scope>
    <source>
        <strain evidence="3">LMG 21967 / CNCM I-2342 / ORS 2060</strain>
    </source>
</reference>